<feature type="chain" id="PRO_5042061127" description="Secreted protein" evidence="1">
    <location>
        <begin position="21"/>
        <end position="80"/>
    </location>
</feature>
<protein>
    <recommendedName>
        <fullName evidence="4">Secreted protein</fullName>
    </recommendedName>
</protein>
<sequence length="80" mass="8747">MQTLLRLVPACVASLSTTLGNCTPPAPRRDEVMRCFRRNIAISVASYLARCPPPRWISKDEDGFWSSVDSKIVGDGVPAV</sequence>
<evidence type="ECO:0000313" key="2">
    <source>
        <dbReference type="EMBL" id="KAJ7619709.1"/>
    </source>
</evidence>
<dbReference type="Proteomes" id="UP001221142">
    <property type="component" value="Unassembled WGS sequence"/>
</dbReference>
<gene>
    <name evidence="2" type="ORF">FB45DRAFT_931458</name>
</gene>
<feature type="signal peptide" evidence="1">
    <location>
        <begin position="1"/>
        <end position="20"/>
    </location>
</feature>
<proteinExistence type="predicted"/>
<dbReference type="AlphaFoldDB" id="A0AAD7FH31"/>
<evidence type="ECO:0000313" key="3">
    <source>
        <dbReference type="Proteomes" id="UP001221142"/>
    </source>
</evidence>
<keyword evidence="1" id="KW-0732">Signal</keyword>
<accession>A0AAD7FH31</accession>
<dbReference type="EMBL" id="JARKIF010000018">
    <property type="protein sequence ID" value="KAJ7619709.1"/>
    <property type="molecule type" value="Genomic_DNA"/>
</dbReference>
<comment type="caution">
    <text evidence="2">The sequence shown here is derived from an EMBL/GenBank/DDBJ whole genome shotgun (WGS) entry which is preliminary data.</text>
</comment>
<reference evidence="2" key="1">
    <citation type="submission" date="2023-03" db="EMBL/GenBank/DDBJ databases">
        <title>Massive genome expansion in bonnet fungi (Mycena s.s.) driven by repeated elements and novel gene families across ecological guilds.</title>
        <authorList>
            <consortium name="Lawrence Berkeley National Laboratory"/>
            <person name="Harder C.B."/>
            <person name="Miyauchi S."/>
            <person name="Viragh M."/>
            <person name="Kuo A."/>
            <person name="Thoen E."/>
            <person name="Andreopoulos B."/>
            <person name="Lu D."/>
            <person name="Skrede I."/>
            <person name="Drula E."/>
            <person name="Henrissat B."/>
            <person name="Morin E."/>
            <person name="Kohler A."/>
            <person name="Barry K."/>
            <person name="LaButti K."/>
            <person name="Morin E."/>
            <person name="Salamov A."/>
            <person name="Lipzen A."/>
            <person name="Mereny Z."/>
            <person name="Hegedus B."/>
            <person name="Baldrian P."/>
            <person name="Stursova M."/>
            <person name="Weitz H."/>
            <person name="Taylor A."/>
            <person name="Grigoriev I.V."/>
            <person name="Nagy L.G."/>
            <person name="Martin F."/>
            <person name="Kauserud H."/>
        </authorList>
    </citation>
    <scope>NUCLEOTIDE SEQUENCE</scope>
    <source>
        <strain evidence="2">9284</strain>
    </source>
</reference>
<evidence type="ECO:0008006" key="4">
    <source>
        <dbReference type="Google" id="ProtNLM"/>
    </source>
</evidence>
<keyword evidence="3" id="KW-1185">Reference proteome</keyword>
<evidence type="ECO:0000256" key="1">
    <source>
        <dbReference type="SAM" id="SignalP"/>
    </source>
</evidence>
<name>A0AAD7FH31_9AGAR</name>
<organism evidence="2 3">
    <name type="scientific">Roridomyces roridus</name>
    <dbReference type="NCBI Taxonomy" id="1738132"/>
    <lineage>
        <taxon>Eukaryota</taxon>
        <taxon>Fungi</taxon>
        <taxon>Dikarya</taxon>
        <taxon>Basidiomycota</taxon>
        <taxon>Agaricomycotina</taxon>
        <taxon>Agaricomycetes</taxon>
        <taxon>Agaricomycetidae</taxon>
        <taxon>Agaricales</taxon>
        <taxon>Marasmiineae</taxon>
        <taxon>Mycenaceae</taxon>
        <taxon>Roridomyces</taxon>
    </lineage>
</organism>